<feature type="signal peptide" evidence="2">
    <location>
        <begin position="1"/>
        <end position="24"/>
    </location>
</feature>
<dbReference type="Gene3D" id="3.40.190.10">
    <property type="entry name" value="Periplasmic binding protein-like II"/>
    <property type="match status" value="2"/>
</dbReference>
<keyword evidence="1 2" id="KW-0732">Signal</keyword>
<dbReference type="PANTHER" id="PTHR35936:SF19">
    <property type="entry name" value="AMINO-ACID-BINDING PROTEIN YXEM-RELATED"/>
    <property type="match status" value="1"/>
</dbReference>
<dbReference type="EMBL" id="CP036282">
    <property type="protein sequence ID" value="QDL55723.1"/>
    <property type="molecule type" value="Genomic_DNA"/>
</dbReference>
<dbReference type="AlphaFoldDB" id="A0A515ET35"/>
<reference evidence="5" key="2">
    <citation type="journal article" date="2020" name="Int. J. Syst. Evol. Microbiol.">
        <title>Genomic insights into a novel species Rhodoferax aquaticus sp. nov., isolated from freshwater.</title>
        <authorList>
            <person name="Li T."/>
            <person name="Zhuo Y."/>
            <person name="Jin C.Z."/>
            <person name="Wu X."/>
            <person name="Ko S.R."/>
            <person name="Jin F.J."/>
            <person name="Ahn C.Y."/>
            <person name="Oh H.M."/>
            <person name="Lee H.G."/>
            <person name="Jin L."/>
        </authorList>
    </citation>
    <scope>NUCLEOTIDE SEQUENCE [LARGE SCALE GENOMIC DNA]</scope>
    <source>
        <strain evidence="5">Gr-4</strain>
    </source>
</reference>
<evidence type="ECO:0000313" key="5">
    <source>
        <dbReference type="Proteomes" id="UP000317365"/>
    </source>
</evidence>
<accession>A0A515ET35</accession>
<feature type="domain" description="Solute-binding protein family 3/N-terminal" evidence="3">
    <location>
        <begin position="47"/>
        <end position="259"/>
    </location>
</feature>
<dbReference type="Proteomes" id="UP000317365">
    <property type="component" value="Chromosome"/>
</dbReference>
<name>A0A515ET35_9BURK</name>
<evidence type="ECO:0000259" key="3">
    <source>
        <dbReference type="Pfam" id="PF00497"/>
    </source>
</evidence>
<dbReference type="Pfam" id="PF00497">
    <property type="entry name" value="SBP_bac_3"/>
    <property type="match status" value="1"/>
</dbReference>
<evidence type="ECO:0000313" key="4">
    <source>
        <dbReference type="EMBL" id="QDL55723.1"/>
    </source>
</evidence>
<sequence length="275" mass="30769">MPVFNRFRHLLSVCLAGLSMGVAAAPTELYCSRPIRVALFEFGLMYRQAAGDGIDARMLDAIAKRTGCAFVQVVLPRNRIWAELQAGTLDLATAAIPTPERKEYGFLLPYMKTRNLFLLDRHIASKASTLEQFEAGNYRLGVVRGFRHEMAYDSLIARLAKQGRVIESADVNELFKLLDRGVVSGILSQPLVFNAYYAEKQLKAKVVIHDWTPADQFSVGTLILARKTFTPEQAKQWDALVSDMLRDGTLLKINSQYLPTAQARDLLYTGPRTPD</sequence>
<reference evidence="5" key="1">
    <citation type="submission" date="2019-02" db="EMBL/GenBank/DDBJ databases">
        <title>Complete genome sequence of Rhodoferax sp. Gr-4.</title>
        <authorList>
            <person name="Jin L."/>
        </authorList>
    </citation>
    <scope>NUCLEOTIDE SEQUENCE [LARGE SCALE GENOMIC DNA]</scope>
    <source>
        <strain evidence="5">Gr-4</strain>
    </source>
</reference>
<feature type="chain" id="PRO_5021960430" evidence="2">
    <location>
        <begin position="25"/>
        <end position="275"/>
    </location>
</feature>
<protein>
    <submittedName>
        <fullName evidence="4">Transporter substrate-binding domain-containing protein</fullName>
    </submittedName>
</protein>
<dbReference type="InterPro" id="IPR001638">
    <property type="entry name" value="Solute-binding_3/MltF_N"/>
</dbReference>
<keyword evidence="5" id="KW-1185">Reference proteome</keyword>
<dbReference type="KEGG" id="rhg:EXZ61_16955"/>
<dbReference type="PANTHER" id="PTHR35936">
    <property type="entry name" value="MEMBRANE-BOUND LYTIC MUREIN TRANSGLYCOSYLASE F"/>
    <property type="match status" value="1"/>
</dbReference>
<gene>
    <name evidence="4" type="ORF">EXZ61_16955</name>
</gene>
<dbReference type="SUPFAM" id="SSF53850">
    <property type="entry name" value="Periplasmic binding protein-like II"/>
    <property type="match status" value="1"/>
</dbReference>
<evidence type="ECO:0000256" key="2">
    <source>
        <dbReference type="SAM" id="SignalP"/>
    </source>
</evidence>
<evidence type="ECO:0000256" key="1">
    <source>
        <dbReference type="ARBA" id="ARBA00022729"/>
    </source>
</evidence>
<dbReference type="RefSeq" id="WP_142812877.1">
    <property type="nucleotide sequence ID" value="NZ_CP036282.1"/>
</dbReference>
<organism evidence="4 5">
    <name type="scientific">Rhodoferax aquaticus</name>
    <dbReference type="NCBI Taxonomy" id="2527691"/>
    <lineage>
        <taxon>Bacteria</taxon>
        <taxon>Pseudomonadati</taxon>
        <taxon>Pseudomonadota</taxon>
        <taxon>Betaproteobacteria</taxon>
        <taxon>Burkholderiales</taxon>
        <taxon>Comamonadaceae</taxon>
        <taxon>Rhodoferax</taxon>
    </lineage>
</organism>
<proteinExistence type="predicted"/>